<dbReference type="PANTHER" id="PTHR43540">
    <property type="entry name" value="PEROXYUREIDOACRYLATE/UREIDOACRYLATE AMIDOHYDROLASE-RELATED"/>
    <property type="match status" value="1"/>
</dbReference>
<organism evidence="4 5">
    <name type="scientific">Effusibacillus dendaii</name>
    <dbReference type="NCBI Taxonomy" id="2743772"/>
    <lineage>
        <taxon>Bacteria</taxon>
        <taxon>Bacillati</taxon>
        <taxon>Bacillota</taxon>
        <taxon>Bacilli</taxon>
        <taxon>Bacillales</taxon>
        <taxon>Alicyclobacillaceae</taxon>
        <taxon>Effusibacillus</taxon>
    </lineage>
</organism>
<evidence type="ECO:0000256" key="1">
    <source>
        <dbReference type="ARBA" id="ARBA00006336"/>
    </source>
</evidence>
<evidence type="ECO:0000259" key="3">
    <source>
        <dbReference type="Pfam" id="PF00857"/>
    </source>
</evidence>
<proteinExistence type="inferred from homology"/>
<dbReference type="InterPro" id="IPR036380">
    <property type="entry name" value="Isochorismatase-like_sf"/>
</dbReference>
<keyword evidence="2" id="KW-0378">Hydrolase</keyword>
<dbReference type="EMBL" id="AP023366">
    <property type="protein sequence ID" value="BCJ86255.1"/>
    <property type="molecule type" value="Genomic_DNA"/>
</dbReference>
<dbReference type="InterPro" id="IPR000868">
    <property type="entry name" value="Isochorismatase-like_dom"/>
</dbReference>
<dbReference type="SUPFAM" id="SSF52499">
    <property type="entry name" value="Isochorismatase-like hydrolases"/>
    <property type="match status" value="1"/>
</dbReference>
<dbReference type="Proteomes" id="UP000593802">
    <property type="component" value="Chromosome"/>
</dbReference>
<reference evidence="4 5" key="1">
    <citation type="submission" date="2020-08" db="EMBL/GenBank/DDBJ databases">
        <title>Complete Genome Sequence of Effusibacillus dendaii Strain skT53, Isolated from Farmland soil.</title>
        <authorList>
            <person name="Konishi T."/>
            <person name="Kawasaki H."/>
        </authorList>
    </citation>
    <scope>NUCLEOTIDE SEQUENCE [LARGE SCALE GENOMIC DNA]</scope>
    <source>
        <strain evidence="5">skT53</strain>
    </source>
</reference>
<sequence>MPYYPFHLRSTALLVIDMQNAFVDPTYPLAVTGALQSVSKMNRLIRVCRQFRIPVIWTVHVIKPDLSDVGLLGISISSGKDSRALKSLSEGSTGTQIFRGLEWDWMDGLIKKNRFSAFYNTNLEQHLKANHIDSLIITGTVLNNCCESTARDAFHRDIKVFLPVDLNTTRDYEDIGFGAYTAEDMSRAVFTSLGNRFAHILTANQLIELITSASK</sequence>
<protein>
    <submittedName>
        <fullName evidence="4">Isochorismatase</fullName>
    </submittedName>
</protein>
<gene>
    <name evidence="4" type="ORF">skT53_12400</name>
</gene>
<evidence type="ECO:0000313" key="4">
    <source>
        <dbReference type="EMBL" id="BCJ86255.1"/>
    </source>
</evidence>
<dbReference type="AlphaFoldDB" id="A0A7I8D854"/>
<dbReference type="CDD" id="cd00431">
    <property type="entry name" value="cysteine_hydrolases"/>
    <property type="match status" value="1"/>
</dbReference>
<evidence type="ECO:0000313" key="5">
    <source>
        <dbReference type="Proteomes" id="UP000593802"/>
    </source>
</evidence>
<dbReference type="InterPro" id="IPR050272">
    <property type="entry name" value="Isochorismatase-like_hydrls"/>
</dbReference>
<accession>A0A7I8D854</accession>
<dbReference type="GO" id="GO:0016787">
    <property type="term" value="F:hydrolase activity"/>
    <property type="evidence" value="ECO:0007669"/>
    <property type="project" value="UniProtKB-KW"/>
</dbReference>
<evidence type="ECO:0000256" key="2">
    <source>
        <dbReference type="ARBA" id="ARBA00022801"/>
    </source>
</evidence>
<feature type="domain" description="Isochorismatase-like" evidence="3">
    <location>
        <begin position="11"/>
        <end position="205"/>
    </location>
</feature>
<dbReference type="PANTHER" id="PTHR43540:SF6">
    <property type="entry name" value="ISOCHORISMATASE-LIKE DOMAIN-CONTAINING PROTEIN"/>
    <property type="match status" value="1"/>
</dbReference>
<dbReference type="RefSeq" id="WP_200760273.1">
    <property type="nucleotide sequence ID" value="NZ_AP023366.1"/>
</dbReference>
<dbReference type="Pfam" id="PF00857">
    <property type="entry name" value="Isochorismatase"/>
    <property type="match status" value="1"/>
</dbReference>
<dbReference type="KEGG" id="eff:skT53_12400"/>
<name>A0A7I8D854_9BACL</name>
<dbReference type="Gene3D" id="3.40.50.850">
    <property type="entry name" value="Isochorismatase-like"/>
    <property type="match status" value="1"/>
</dbReference>
<comment type="similarity">
    <text evidence="1">Belongs to the isochorismatase family.</text>
</comment>
<keyword evidence="5" id="KW-1185">Reference proteome</keyword>